<evidence type="ECO:0000256" key="2">
    <source>
        <dbReference type="ARBA" id="ARBA00022692"/>
    </source>
</evidence>
<sequence>MQAINETVILGGDVTGNGTVLGIPLSLIETERGYFLLIAALAALFASALTAFSMYQHLRAYTRPHLQRYILRILLIVPVYAVGSFLSFKFVHQAAYFNIVRDMYEAFVVYSFLNLVLAFAGGESLCVSKMVSEAEIPHPFPFGYCFSPMARDGRLLRNCKKATIQFVFLKPFMAVLSLLMLAIGAYDSDGFQWLLWIVYNVSYSIALYGLLVFYLATKHILAPFSPVLKFFAVKSVIFLTFWQTLLIDDLPEISKEQAFAWNDFVLALEMAPVALMYYFSFGAGQFRNTCEAIPASEVVKNMKEVLSVQDIVADAYHNFMPSYQDYMLQRADDEFPEKIRTQTFLAGNLDAPTTTKEQGSDDAGLRVAVDVGQSGEGKPLAPSTTSEASTVLPDDDDEEETVVEAPKQVLSPRVMSPRTPSMLDLEVKKESIAMPYSMSDEDEDETLLDTPRRHTDKSSLLNS</sequence>
<dbReference type="Pfam" id="PF03619">
    <property type="entry name" value="Solute_trans_a"/>
    <property type="match status" value="1"/>
</dbReference>
<feature type="transmembrane region" description="Helical" evidence="6">
    <location>
        <begin position="69"/>
        <end position="91"/>
    </location>
</feature>
<dbReference type="PANTHER" id="PTHR23423">
    <property type="entry name" value="ORGANIC SOLUTE TRANSPORTER-RELATED"/>
    <property type="match status" value="1"/>
</dbReference>
<name>T0QV38_SAPDV</name>
<feature type="transmembrane region" description="Helical" evidence="6">
    <location>
        <begin position="103"/>
        <end position="122"/>
    </location>
</feature>
<keyword evidence="4 6" id="KW-0472">Membrane</keyword>
<comment type="subcellular location">
    <subcellularLocation>
        <location evidence="1">Membrane</location>
        <topology evidence="1">Multi-pass membrane protein</topology>
    </subcellularLocation>
</comment>
<evidence type="ECO:0000313" key="8">
    <source>
        <dbReference type="Proteomes" id="UP000030762"/>
    </source>
</evidence>
<evidence type="ECO:0000256" key="3">
    <source>
        <dbReference type="ARBA" id="ARBA00022989"/>
    </source>
</evidence>
<accession>T0QV38</accession>
<feature type="transmembrane region" description="Helical" evidence="6">
    <location>
        <begin position="34"/>
        <end position="57"/>
    </location>
</feature>
<evidence type="ECO:0000256" key="4">
    <source>
        <dbReference type="ARBA" id="ARBA00023136"/>
    </source>
</evidence>
<dbReference type="OMA" id="ILCVEMV"/>
<dbReference type="STRING" id="1156394.T0QV38"/>
<organism evidence="7 8">
    <name type="scientific">Saprolegnia diclina (strain VS20)</name>
    <dbReference type="NCBI Taxonomy" id="1156394"/>
    <lineage>
        <taxon>Eukaryota</taxon>
        <taxon>Sar</taxon>
        <taxon>Stramenopiles</taxon>
        <taxon>Oomycota</taxon>
        <taxon>Saprolegniomycetes</taxon>
        <taxon>Saprolegniales</taxon>
        <taxon>Saprolegniaceae</taxon>
        <taxon>Saprolegnia</taxon>
    </lineage>
</organism>
<keyword evidence="8" id="KW-1185">Reference proteome</keyword>
<feature type="compositionally biased region" description="Acidic residues" evidence="5">
    <location>
        <begin position="393"/>
        <end position="402"/>
    </location>
</feature>
<protein>
    <submittedName>
        <fullName evidence="7">Uncharacterized protein</fullName>
    </submittedName>
</protein>
<dbReference type="VEuPathDB" id="FungiDB:SDRG_00907"/>
<keyword evidence="2 6" id="KW-0812">Transmembrane</keyword>
<dbReference type="EMBL" id="JH767133">
    <property type="protein sequence ID" value="EQC42064.1"/>
    <property type="molecule type" value="Genomic_DNA"/>
</dbReference>
<dbReference type="GO" id="GO:0016020">
    <property type="term" value="C:membrane"/>
    <property type="evidence" value="ECO:0007669"/>
    <property type="project" value="UniProtKB-SubCell"/>
</dbReference>
<dbReference type="InParanoid" id="T0QV38"/>
<dbReference type="RefSeq" id="XP_008604633.1">
    <property type="nucleotide sequence ID" value="XM_008606411.1"/>
</dbReference>
<dbReference type="GeneID" id="19941634"/>
<evidence type="ECO:0000313" key="7">
    <source>
        <dbReference type="EMBL" id="EQC42064.1"/>
    </source>
</evidence>
<reference evidence="7 8" key="1">
    <citation type="submission" date="2012-04" db="EMBL/GenBank/DDBJ databases">
        <title>The Genome Sequence of Saprolegnia declina VS20.</title>
        <authorList>
            <consortium name="The Broad Institute Genome Sequencing Platform"/>
            <person name="Russ C."/>
            <person name="Nusbaum C."/>
            <person name="Tyler B."/>
            <person name="van West P."/>
            <person name="Dieguez-Uribeondo J."/>
            <person name="de Bruijn I."/>
            <person name="Tripathy S."/>
            <person name="Jiang R."/>
            <person name="Young S.K."/>
            <person name="Zeng Q."/>
            <person name="Gargeya S."/>
            <person name="Fitzgerald M."/>
            <person name="Haas B."/>
            <person name="Abouelleil A."/>
            <person name="Alvarado L."/>
            <person name="Arachchi H.M."/>
            <person name="Berlin A."/>
            <person name="Chapman S.B."/>
            <person name="Goldberg J."/>
            <person name="Griggs A."/>
            <person name="Gujja S."/>
            <person name="Hansen M."/>
            <person name="Howarth C."/>
            <person name="Imamovic A."/>
            <person name="Larimer J."/>
            <person name="McCowen C."/>
            <person name="Montmayeur A."/>
            <person name="Murphy C."/>
            <person name="Neiman D."/>
            <person name="Pearson M."/>
            <person name="Priest M."/>
            <person name="Roberts A."/>
            <person name="Saif S."/>
            <person name="Shea T."/>
            <person name="Sisk P."/>
            <person name="Sykes S."/>
            <person name="Wortman J."/>
            <person name="Nusbaum C."/>
            <person name="Birren B."/>
        </authorList>
    </citation>
    <scope>NUCLEOTIDE SEQUENCE [LARGE SCALE GENOMIC DNA]</scope>
    <source>
        <strain evidence="7 8">VS20</strain>
    </source>
</reference>
<gene>
    <name evidence="7" type="ORF">SDRG_00907</name>
</gene>
<feature type="transmembrane region" description="Helical" evidence="6">
    <location>
        <begin position="227"/>
        <end position="247"/>
    </location>
</feature>
<dbReference type="AlphaFoldDB" id="T0QV38"/>
<dbReference type="Proteomes" id="UP000030762">
    <property type="component" value="Unassembled WGS sequence"/>
</dbReference>
<feature type="transmembrane region" description="Helical" evidence="6">
    <location>
        <begin position="193"/>
        <end position="215"/>
    </location>
</feature>
<dbReference type="eggNOG" id="KOG2641">
    <property type="taxonomic scope" value="Eukaryota"/>
</dbReference>
<feature type="region of interest" description="Disordered" evidence="5">
    <location>
        <begin position="373"/>
        <end position="463"/>
    </location>
</feature>
<dbReference type="OrthoDB" id="5348404at2759"/>
<dbReference type="SMART" id="SM01417">
    <property type="entry name" value="Solute_trans_a"/>
    <property type="match status" value="1"/>
</dbReference>
<proteinExistence type="predicted"/>
<keyword evidence="3 6" id="KW-1133">Transmembrane helix</keyword>
<evidence type="ECO:0000256" key="1">
    <source>
        <dbReference type="ARBA" id="ARBA00004141"/>
    </source>
</evidence>
<dbReference type="InterPro" id="IPR005178">
    <property type="entry name" value="Ostalpha/TMEM184C"/>
</dbReference>
<evidence type="ECO:0000256" key="6">
    <source>
        <dbReference type="SAM" id="Phobius"/>
    </source>
</evidence>
<evidence type="ECO:0000256" key="5">
    <source>
        <dbReference type="SAM" id="MobiDB-lite"/>
    </source>
</evidence>
<feature type="transmembrane region" description="Helical" evidence="6">
    <location>
        <begin position="259"/>
        <end position="279"/>
    </location>
</feature>
<feature type="transmembrane region" description="Helical" evidence="6">
    <location>
        <begin position="167"/>
        <end position="187"/>
    </location>
</feature>